<gene>
    <name evidence="1" type="ORF">GCM10011322_37850</name>
</gene>
<dbReference type="EMBL" id="BMMF01000012">
    <property type="protein sequence ID" value="GGK47226.1"/>
    <property type="molecule type" value="Genomic_DNA"/>
</dbReference>
<organism evidence="1 2">
    <name type="scientific">Salinarimonas ramus</name>
    <dbReference type="NCBI Taxonomy" id="690164"/>
    <lineage>
        <taxon>Bacteria</taxon>
        <taxon>Pseudomonadati</taxon>
        <taxon>Pseudomonadota</taxon>
        <taxon>Alphaproteobacteria</taxon>
        <taxon>Hyphomicrobiales</taxon>
        <taxon>Salinarimonadaceae</taxon>
        <taxon>Salinarimonas</taxon>
    </lineage>
</organism>
<accession>A0A917V6V8</accession>
<dbReference type="Proteomes" id="UP000600449">
    <property type="component" value="Unassembled WGS sequence"/>
</dbReference>
<dbReference type="RefSeq" id="WP_188914823.1">
    <property type="nucleotide sequence ID" value="NZ_BMMF01000012.1"/>
</dbReference>
<dbReference type="AlphaFoldDB" id="A0A917V6V8"/>
<evidence type="ECO:0000313" key="2">
    <source>
        <dbReference type="Proteomes" id="UP000600449"/>
    </source>
</evidence>
<evidence type="ECO:0000313" key="1">
    <source>
        <dbReference type="EMBL" id="GGK47226.1"/>
    </source>
</evidence>
<protein>
    <submittedName>
        <fullName evidence="1">Uncharacterized protein</fullName>
    </submittedName>
</protein>
<name>A0A917V6V8_9HYPH</name>
<sequence length="240" mass="25923">MPTIEPAAPFTDIADLQLAVYIGAQVFTPEMLDENGANLLVAAIAARLRRSMPQVVGDARVIGADPERVLSCLESMRADEVVWLFDGICRFDRARVNGEIDPKPVPSADVLGWLGLLRLQVVADGYVVVVLSNWAAWTSHIPTIRASMASDDVERVQRRLIDIASAILAGDQTRCPDACHLAASIAAASDMNLFRVREIDGFTSKLEALELCDLRADFADGSLPLRLVAGVNAPSSTRRG</sequence>
<reference evidence="1 2" key="1">
    <citation type="journal article" date="2014" name="Int. J. Syst. Evol. Microbiol.">
        <title>Complete genome sequence of Corynebacterium casei LMG S-19264T (=DSM 44701T), isolated from a smear-ripened cheese.</title>
        <authorList>
            <consortium name="US DOE Joint Genome Institute (JGI-PGF)"/>
            <person name="Walter F."/>
            <person name="Albersmeier A."/>
            <person name="Kalinowski J."/>
            <person name="Ruckert C."/>
        </authorList>
    </citation>
    <scope>NUCLEOTIDE SEQUENCE [LARGE SCALE GENOMIC DNA]</scope>
    <source>
        <strain evidence="1 2">CGMCC 1.9161</strain>
    </source>
</reference>
<proteinExistence type="predicted"/>
<comment type="caution">
    <text evidence="1">The sequence shown here is derived from an EMBL/GenBank/DDBJ whole genome shotgun (WGS) entry which is preliminary data.</text>
</comment>
<keyword evidence="2" id="KW-1185">Reference proteome</keyword>